<proteinExistence type="predicted"/>
<comment type="caution">
    <text evidence="1">The sequence shown here is derived from an EMBL/GenBank/DDBJ whole genome shotgun (WGS) entry which is preliminary data.</text>
</comment>
<evidence type="ECO:0000313" key="2">
    <source>
        <dbReference type="Proteomes" id="UP001249851"/>
    </source>
</evidence>
<reference evidence="1" key="1">
    <citation type="journal article" date="2023" name="G3 (Bethesda)">
        <title>Whole genome assembly and annotation of the endangered Caribbean coral Acropora cervicornis.</title>
        <authorList>
            <person name="Selwyn J.D."/>
            <person name="Vollmer S.V."/>
        </authorList>
    </citation>
    <scope>NUCLEOTIDE SEQUENCE</scope>
    <source>
        <strain evidence="1">K2</strain>
    </source>
</reference>
<sequence>MVLHKILLITLNPRNCASSAHTHLNFNSTYCWMELCHLIWHHWKGGLFYDEEKTFATRDGAMPMWQIFQRVGINTSENTQPHTENLQILLVPLESAKRQLEKKKKWKNCPMHTINAGRCVPHATDLVITRLGAQSIHLKDKHPELQNDIPTLQLDLKEFEQKYGKAKNDND</sequence>
<dbReference type="Proteomes" id="UP001249851">
    <property type="component" value="Unassembled WGS sequence"/>
</dbReference>
<evidence type="ECO:0000313" key="1">
    <source>
        <dbReference type="EMBL" id="KAK2555806.1"/>
    </source>
</evidence>
<dbReference type="AlphaFoldDB" id="A0AAD9Q6W8"/>
<organism evidence="1 2">
    <name type="scientific">Acropora cervicornis</name>
    <name type="common">Staghorn coral</name>
    <dbReference type="NCBI Taxonomy" id="6130"/>
    <lineage>
        <taxon>Eukaryota</taxon>
        <taxon>Metazoa</taxon>
        <taxon>Cnidaria</taxon>
        <taxon>Anthozoa</taxon>
        <taxon>Hexacorallia</taxon>
        <taxon>Scleractinia</taxon>
        <taxon>Astrocoeniina</taxon>
        <taxon>Acroporidae</taxon>
        <taxon>Acropora</taxon>
    </lineage>
</organism>
<gene>
    <name evidence="1" type="ORF">P5673_022416</name>
</gene>
<feature type="non-terminal residue" evidence="1">
    <location>
        <position position="171"/>
    </location>
</feature>
<name>A0AAD9Q6W8_ACRCE</name>
<keyword evidence="2" id="KW-1185">Reference proteome</keyword>
<reference evidence="1" key="2">
    <citation type="journal article" date="2023" name="Science">
        <title>Genomic signatures of disease resistance in endangered staghorn corals.</title>
        <authorList>
            <person name="Vollmer S.V."/>
            <person name="Selwyn J.D."/>
            <person name="Despard B.A."/>
            <person name="Roesel C.L."/>
        </authorList>
    </citation>
    <scope>NUCLEOTIDE SEQUENCE</scope>
    <source>
        <strain evidence="1">K2</strain>
    </source>
</reference>
<protein>
    <submittedName>
        <fullName evidence="1">Uncharacterized protein</fullName>
    </submittedName>
</protein>
<dbReference type="EMBL" id="JARQWQ010000060">
    <property type="protein sequence ID" value="KAK2555806.1"/>
    <property type="molecule type" value="Genomic_DNA"/>
</dbReference>
<accession>A0AAD9Q6W8</accession>